<evidence type="ECO:0000313" key="2">
    <source>
        <dbReference type="EMBL" id="OWK16882.1"/>
    </source>
</evidence>
<sequence>MESKEIELEELLLEMKKSCGGAGVVWNTKQYKERRTDSEKVRDMVSNIDHIIKQERNEQTSPKSNFLAFSQDMKQEYQKTSTCHISTPMRTKALVAKPKAPSPPPSTPRSSHH</sequence>
<feature type="region of interest" description="Disordered" evidence="1">
    <location>
        <begin position="94"/>
        <end position="113"/>
    </location>
</feature>
<keyword evidence="3" id="KW-1185">Reference proteome</keyword>
<accession>A0A212DFD5</accession>
<reference evidence="2 3" key="1">
    <citation type="journal article" date="2018" name="Mol. Genet. Genomics">
        <title>The red deer Cervus elaphus genome CerEla1.0: sequencing, annotating, genes, and chromosomes.</title>
        <authorList>
            <person name="Bana N.A."/>
            <person name="Nyiri A."/>
            <person name="Nagy J."/>
            <person name="Frank K."/>
            <person name="Nagy T."/>
            <person name="Steger V."/>
            <person name="Schiller M."/>
            <person name="Lakatos P."/>
            <person name="Sugar L."/>
            <person name="Horn P."/>
            <person name="Barta E."/>
            <person name="Orosz L."/>
        </authorList>
    </citation>
    <scope>NUCLEOTIDE SEQUENCE [LARGE SCALE GENOMIC DNA]</scope>
    <source>
        <strain evidence="2">Hungarian</strain>
    </source>
</reference>
<gene>
    <name evidence="2" type="ORF">Celaphus_00011731</name>
</gene>
<proteinExistence type="predicted"/>
<evidence type="ECO:0000256" key="1">
    <source>
        <dbReference type="SAM" id="MobiDB-lite"/>
    </source>
</evidence>
<comment type="caution">
    <text evidence="2">The sequence shown here is derived from an EMBL/GenBank/DDBJ whole genome shotgun (WGS) entry which is preliminary data.</text>
</comment>
<organism evidence="2 3">
    <name type="scientific">Cervus elaphus hippelaphus</name>
    <name type="common">European red deer</name>
    <dbReference type="NCBI Taxonomy" id="46360"/>
    <lineage>
        <taxon>Eukaryota</taxon>
        <taxon>Metazoa</taxon>
        <taxon>Chordata</taxon>
        <taxon>Craniata</taxon>
        <taxon>Vertebrata</taxon>
        <taxon>Euteleostomi</taxon>
        <taxon>Mammalia</taxon>
        <taxon>Eutheria</taxon>
        <taxon>Laurasiatheria</taxon>
        <taxon>Artiodactyla</taxon>
        <taxon>Ruminantia</taxon>
        <taxon>Pecora</taxon>
        <taxon>Cervidae</taxon>
        <taxon>Cervinae</taxon>
        <taxon>Cervus</taxon>
    </lineage>
</organism>
<evidence type="ECO:0000313" key="3">
    <source>
        <dbReference type="Proteomes" id="UP000242450"/>
    </source>
</evidence>
<dbReference type="Proteomes" id="UP000242450">
    <property type="component" value="Chromosome 3"/>
</dbReference>
<dbReference type="EMBL" id="MKHE01000003">
    <property type="protein sequence ID" value="OWK16882.1"/>
    <property type="molecule type" value="Genomic_DNA"/>
</dbReference>
<protein>
    <submittedName>
        <fullName evidence="2">Uncharacterized protein</fullName>
    </submittedName>
</protein>
<name>A0A212DFD5_CEREH</name>
<dbReference type="AlphaFoldDB" id="A0A212DFD5"/>